<dbReference type="EMBL" id="NBII01000005">
    <property type="protein sequence ID" value="PAV18916.1"/>
    <property type="molecule type" value="Genomic_DNA"/>
</dbReference>
<evidence type="ECO:0000256" key="2">
    <source>
        <dbReference type="SAM" id="Phobius"/>
    </source>
</evidence>
<dbReference type="Pfam" id="PF20152">
    <property type="entry name" value="DUF6534"/>
    <property type="match status" value="1"/>
</dbReference>
<feature type="compositionally biased region" description="Polar residues" evidence="1">
    <location>
        <begin position="247"/>
        <end position="263"/>
    </location>
</feature>
<gene>
    <name evidence="4" type="ORF">PNOK_0575900</name>
</gene>
<comment type="caution">
    <text evidence="4">The sequence shown here is derived from an EMBL/GenBank/DDBJ whole genome shotgun (WGS) entry which is preliminary data.</text>
</comment>
<dbReference type="PANTHER" id="PTHR40465:SF1">
    <property type="entry name" value="DUF6534 DOMAIN-CONTAINING PROTEIN"/>
    <property type="match status" value="1"/>
</dbReference>
<evidence type="ECO:0000256" key="1">
    <source>
        <dbReference type="SAM" id="MobiDB-lite"/>
    </source>
</evidence>
<feature type="transmembrane region" description="Helical" evidence="2">
    <location>
        <begin position="60"/>
        <end position="78"/>
    </location>
</feature>
<dbReference type="STRING" id="2282107.A0A286UH15"/>
<feature type="transmembrane region" description="Helical" evidence="2">
    <location>
        <begin position="130"/>
        <end position="152"/>
    </location>
</feature>
<dbReference type="PANTHER" id="PTHR40465">
    <property type="entry name" value="CHROMOSOME 1, WHOLE GENOME SHOTGUN SEQUENCE"/>
    <property type="match status" value="1"/>
</dbReference>
<evidence type="ECO:0000313" key="5">
    <source>
        <dbReference type="Proteomes" id="UP000217199"/>
    </source>
</evidence>
<evidence type="ECO:0000259" key="3">
    <source>
        <dbReference type="Pfam" id="PF20152"/>
    </source>
</evidence>
<dbReference type="InterPro" id="IPR045339">
    <property type="entry name" value="DUF6534"/>
</dbReference>
<dbReference type="AlphaFoldDB" id="A0A286UH15"/>
<dbReference type="Proteomes" id="UP000217199">
    <property type="component" value="Unassembled WGS sequence"/>
</dbReference>
<feature type="transmembrane region" description="Helical" evidence="2">
    <location>
        <begin position="90"/>
        <end position="110"/>
    </location>
</feature>
<feature type="region of interest" description="Disordered" evidence="1">
    <location>
        <begin position="243"/>
        <end position="263"/>
    </location>
</feature>
<dbReference type="InParanoid" id="A0A286UH15"/>
<sequence>MDHLPSPLPPPPQPIVITLGNKVGALLFGLCASAVLFGVNSIQVFYYFRKFKRDKRALKSITTIILSAVNYMLVTFVYSLRIYIISDRAWYIAIVPLILGTVGPVLGIAIASKGFENTSFVHLKEYSWMLYGSFSFAVACDLSIVSALCYYLHRGRSGLKESTTLVNTLILYCITTGAVSSLAHLANLILYVTMPTAFVYIGVFAFTPELYSNALLATLNARDHLRNRSSFVNHTSQIRFGTDTRPRLSQTDSAQTMSVARSQSQSSAPSVAFSTLEQCYWTIEEENIKDECSIRQSSRLHYV</sequence>
<name>A0A286UH15_9AGAM</name>
<organism evidence="4 5">
    <name type="scientific">Pyrrhoderma noxium</name>
    <dbReference type="NCBI Taxonomy" id="2282107"/>
    <lineage>
        <taxon>Eukaryota</taxon>
        <taxon>Fungi</taxon>
        <taxon>Dikarya</taxon>
        <taxon>Basidiomycota</taxon>
        <taxon>Agaricomycotina</taxon>
        <taxon>Agaricomycetes</taxon>
        <taxon>Hymenochaetales</taxon>
        <taxon>Hymenochaetaceae</taxon>
        <taxon>Pyrrhoderma</taxon>
    </lineage>
</organism>
<feature type="transmembrane region" description="Helical" evidence="2">
    <location>
        <begin position="25"/>
        <end position="48"/>
    </location>
</feature>
<keyword evidence="2" id="KW-0472">Membrane</keyword>
<dbReference type="OrthoDB" id="2745105at2759"/>
<evidence type="ECO:0000313" key="4">
    <source>
        <dbReference type="EMBL" id="PAV18916.1"/>
    </source>
</evidence>
<proteinExistence type="predicted"/>
<protein>
    <recommendedName>
        <fullName evidence="3">DUF6534 domain-containing protein</fullName>
    </recommendedName>
</protein>
<keyword evidence="2" id="KW-1133">Transmembrane helix</keyword>
<accession>A0A286UH15</accession>
<feature type="transmembrane region" description="Helical" evidence="2">
    <location>
        <begin position="164"/>
        <end position="191"/>
    </location>
</feature>
<keyword evidence="5" id="KW-1185">Reference proteome</keyword>
<feature type="transmembrane region" description="Helical" evidence="2">
    <location>
        <begin position="197"/>
        <end position="219"/>
    </location>
</feature>
<keyword evidence="2" id="KW-0812">Transmembrane</keyword>
<reference evidence="4 5" key="1">
    <citation type="journal article" date="2017" name="Mol. Ecol.">
        <title>Comparative and population genomic landscape of Phellinus noxius: A hypervariable fungus causing root rot in trees.</title>
        <authorList>
            <person name="Chung C.L."/>
            <person name="Lee T.J."/>
            <person name="Akiba M."/>
            <person name="Lee H.H."/>
            <person name="Kuo T.H."/>
            <person name="Liu D."/>
            <person name="Ke H.M."/>
            <person name="Yokoi T."/>
            <person name="Roa M.B."/>
            <person name="Lu M.J."/>
            <person name="Chang Y.Y."/>
            <person name="Ann P.J."/>
            <person name="Tsai J.N."/>
            <person name="Chen C.Y."/>
            <person name="Tzean S.S."/>
            <person name="Ota Y."/>
            <person name="Hattori T."/>
            <person name="Sahashi N."/>
            <person name="Liou R.F."/>
            <person name="Kikuchi T."/>
            <person name="Tsai I.J."/>
        </authorList>
    </citation>
    <scope>NUCLEOTIDE SEQUENCE [LARGE SCALE GENOMIC DNA]</scope>
    <source>
        <strain evidence="4 5">FFPRI411160</strain>
    </source>
</reference>
<feature type="domain" description="DUF6534" evidence="3">
    <location>
        <begin position="137"/>
        <end position="224"/>
    </location>
</feature>